<keyword evidence="3" id="KW-0472">Membrane</keyword>
<dbReference type="GO" id="GO:0016020">
    <property type="term" value="C:membrane"/>
    <property type="evidence" value="ECO:0007669"/>
    <property type="project" value="InterPro"/>
</dbReference>
<dbReference type="EMBL" id="QGNW01000093">
    <property type="protein sequence ID" value="RVW98491.1"/>
    <property type="molecule type" value="Genomic_DNA"/>
</dbReference>
<dbReference type="Proteomes" id="UP000288805">
    <property type="component" value="Unassembled WGS sequence"/>
</dbReference>
<dbReference type="AlphaFoldDB" id="A0A438IP90"/>
<reference evidence="4 5" key="1">
    <citation type="journal article" date="2018" name="PLoS Genet.">
        <title>Population sequencing reveals clonal diversity and ancestral inbreeding in the grapevine cultivar Chardonnay.</title>
        <authorList>
            <person name="Roach M.J."/>
            <person name="Johnson D.L."/>
            <person name="Bohlmann J."/>
            <person name="van Vuuren H.J."/>
            <person name="Jones S.J."/>
            <person name="Pretorius I.S."/>
            <person name="Schmidt S.A."/>
            <person name="Borneman A.R."/>
        </authorList>
    </citation>
    <scope>NUCLEOTIDE SEQUENCE [LARGE SCALE GENOMIC DNA]</scope>
    <source>
        <strain evidence="5">cv. Chardonnay</strain>
        <tissue evidence="4">Leaf</tissue>
    </source>
</reference>
<name>A0A438IP90_VITVI</name>
<evidence type="ECO:0000256" key="3">
    <source>
        <dbReference type="ARBA" id="ARBA00023136"/>
    </source>
</evidence>
<comment type="caution">
    <text evidence="4">The sequence shown here is derived from an EMBL/GenBank/DDBJ whole genome shotgun (WGS) entry which is preliminary data.</text>
</comment>
<keyword evidence="1" id="KW-0812">Transmembrane</keyword>
<gene>
    <name evidence="4" type="primary">ABCC12_7</name>
    <name evidence="4" type="ORF">CK203_026824</name>
</gene>
<keyword evidence="2" id="KW-1133">Transmembrane helix</keyword>
<organism evidence="4 5">
    <name type="scientific">Vitis vinifera</name>
    <name type="common">Grape</name>
    <dbReference type="NCBI Taxonomy" id="29760"/>
    <lineage>
        <taxon>Eukaryota</taxon>
        <taxon>Viridiplantae</taxon>
        <taxon>Streptophyta</taxon>
        <taxon>Embryophyta</taxon>
        <taxon>Tracheophyta</taxon>
        <taxon>Spermatophyta</taxon>
        <taxon>Magnoliopsida</taxon>
        <taxon>eudicotyledons</taxon>
        <taxon>Gunneridae</taxon>
        <taxon>Pentapetalae</taxon>
        <taxon>rosids</taxon>
        <taxon>Vitales</taxon>
        <taxon>Vitaceae</taxon>
        <taxon>Viteae</taxon>
        <taxon>Vitis</taxon>
    </lineage>
</organism>
<evidence type="ECO:0000313" key="4">
    <source>
        <dbReference type="EMBL" id="RVW98491.1"/>
    </source>
</evidence>
<protein>
    <submittedName>
        <fullName evidence="4">ABC transporter C family member 12</fullName>
    </submittedName>
</protein>
<dbReference type="SUPFAM" id="SSF90123">
    <property type="entry name" value="ABC transporter transmembrane region"/>
    <property type="match status" value="1"/>
</dbReference>
<sequence>MAVNVAAIFRKSLRLTHEGRKNFPSGKITNMMTTDANALQACLLLPLLYIY</sequence>
<evidence type="ECO:0000313" key="5">
    <source>
        <dbReference type="Proteomes" id="UP000288805"/>
    </source>
</evidence>
<dbReference type="InterPro" id="IPR036640">
    <property type="entry name" value="ABC1_TM_sf"/>
</dbReference>
<evidence type="ECO:0000256" key="1">
    <source>
        <dbReference type="ARBA" id="ARBA00022692"/>
    </source>
</evidence>
<proteinExistence type="predicted"/>
<accession>A0A438IP90</accession>
<dbReference type="GO" id="GO:0005524">
    <property type="term" value="F:ATP binding"/>
    <property type="evidence" value="ECO:0007669"/>
    <property type="project" value="InterPro"/>
</dbReference>
<evidence type="ECO:0000256" key="2">
    <source>
        <dbReference type="ARBA" id="ARBA00022989"/>
    </source>
</evidence>